<comment type="caution">
    <text evidence="1">The sequence shown here is derived from an EMBL/GenBank/DDBJ whole genome shotgun (WGS) entry which is preliminary data.</text>
</comment>
<name>A0A0E2D356_LEPIR</name>
<gene>
    <name evidence="1" type="ORF">LEP1GSC105_2867</name>
</gene>
<reference evidence="1 2" key="1">
    <citation type="submission" date="2012-10" db="EMBL/GenBank/DDBJ databases">
        <authorList>
            <person name="Harkins D.M."/>
            <person name="Durkin A.S."/>
            <person name="Brinkac L.M."/>
            <person name="Haft D.H."/>
            <person name="Selengut J.D."/>
            <person name="Sanka R."/>
            <person name="DePew J."/>
            <person name="Purushe J."/>
            <person name="Chanthongthip A."/>
            <person name="Lattana O."/>
            <person name="Phetsouvanh R."/>
            <person name="Newton P.N."/>
            <person name="Vinetz J.M."/>
            <person name="Sutton G.G."/>
            <person name="Nierman W.C."/>
            <person name="Fouts D.E."/>
        </authorList>
    </citation>
    <scope>NUCLEOTIDE SEQUENCE [LARGE SCALE GENOMIC DNA]</scope>
    <source>
        <strain evidence="1 2">UI 12758</strain>
    </source>
</reference>
<dbReference type="RefSeq" id="WP_000154543.1">
    <property type="nucleotide sequence ID" value="NZ_AHNR02000045.1"/>
</dbReference>
<sequence>MTINLCVQCNQNESMRQTDLCEECLIQNFKPLISLSDKIRSFHANNEKSALHEEPKGAA</sequence>
<evidence type="ECO:0000313" key="2">
    <source>
        <dbReference type="Proteomes" id="UP000001340"/>
    </source>
</evidence>
<proteinExistence type="predicted"/>
<accession>A0A0E2D356</accession>
<dbReference type="EMBL" id="AHNR02000045">
    <property type="protein sequence ID" value="EKR54322.1"/>
    <property type="molecule type" value="Genomic_DNA"/>
</dbReference>
<dbReference type="Proteomes" id="UP000001340">
    <property type="component" value="Unassembled WGS sequence"/>
</dbReference>
<evidence type="ECO:0000313" key="1">
    <source>
        <dbReference type="EMBL" id="EKR54322.1"/>
    </source>
</evidence>
<dbReference type="AlphaFoldDB" id="A0A0E2D356"/>
<protein>
    <submittedName>
        <fullName evidence="1">Uncharacterized protein</fullName>
    </submittedName>
</protein>
<organism evidence="1 2">
    <name type="scientific">Leptospira interrogans str. UI 12758</name>
    <dbReference type="NCBI Taxonomy" id="1049938"/>
    <lineage>
        <taxon>Bacteria</taxon>
        <taxon>Pseudomonadati</taxon>
        <taxon>Spirochaetota</taxon>
        <taxon>Spirochaetia</taxon>
        <taxon>Leptospirales</taxon>
        <taxon>Leptospiraceae</taxon>
        <taxon>Leptospira</taxon>
    </lineage>
</organism>